<accession>A0A9W9YR67</accession>
<keyword evidence="2" id="KW-1185">Reference proteome</keyword>
<dbReference type="EMBL" id="MU827305">
    <property type="protein sequence ID" value="KAJ7363496.1"/>
    <property type="molecule type" value="Genomic_DNA"/>
</dbReference>
<reference evidence="1" key="1">
    <citation type="submission" date="2023-01" db="EMBL/GenBank/DDBJ databases">
        <title>Genome assembly of the deep-sea coral Lophelia pertusa.</title>
        <authorList>
            <person name="Herrera S."/>
            <person name="Cordes E."/>
        </authorList>
    </citation>
    <scope>NUCLEOTIDE SEQUENCE</scope>
    <source>
        <strain evidence="1">USNM1676648</strain>
        <tissue evidence="1">Polyp</tissue>
    </source>
</reference>
<comment type="caution">
    <text evidence="1">The sequence shown here is derived from an EMBL/GenBank/DDBJ whole genome shotgun (WGS) entry which is preliminary data.</text>
</comment>
<name>A0A9W9YR67_9CNID</name>
<organism evidence="1 2">
    <name type="scientific">Desmophyllum pertusum</name>
    <dbReference type="NCBI Taxonomy" id="174260"/>
    <lineage>
        <taxon>Eukaryota</taxon>
        <taxon>Metazoa</taxon>
        <taxon>Cnidaria</taxon>
        <taxon>Anthozoa</taxon>
        <taxon>Hexacorallia</taxon>
        <taxon>Scleractinia</taxon>
        <taxon>Caryophylliina</taxon>
        <taxon>Caryophylliidae</taxon>
        <taxon>Desmophyllum</taxon>
    </lineage>
</organism>
<dbReference type="AlphaFoldDB" id="A0A9W9YR67"/>
<gene>
    <name evidence="1" type="ORF">OS493_009651</name>
</gene>
<evidence type="ECO:0000313" key="1">
    <source>
        <dbReference type="EMBL" id="KAJ7363496.1"/>
    </source>
</evidence>
<dbReference type="Proteomes" id="UP001163046">
    <property type="component" value="Unassembled WGS sequence"/>
</dbReference>
<proteinExistence type="predicted"/>
<evidence type="ECO:0000313" key="2">
    <source>
        <dbReference type="Proteomes" id="UP001163046"/>
    </source>
</evidence>
<protein>
    <submittedName>
        <fullName evidence="1">Uncharacterized protein</fullName>
    </submittedName>
</protein>
<sequence>MSFEDELQTACSVIAPAWDYKESVERSKEKCRTIKSSFSCKKRPSLLDEIGVAKDVIVDSERRKYEYHQMMIAHMAPGGPMKYYEEVLDKLIRENSEYAKIKATLVGEPTSAEEHQSMVENEILWDGETMV</sequence>